<dbReference type="AlphaFoldDB" id="A0AAV8CC86"/>
<dbReference type="GO" id="GO:0005737">
    <property type="term" value="C:cytoplasm"/>
    <property type="evidence" value="ECO:0007669"/>
    <property type="project" value="TreeGrafter"/>
</dbReference>
<evidence type="ECO:0000256" key="1">
    <source>
        <dbReference type="ARBA" id="ARBA00009375"/>
    </source>
</evidence>
<keyword evidence="2" id="KW-0819">tRNA processing</keyword>
<evidence type="ECO:0000313" key="8">
    <source>
        <dbReference type="Proteomes" id="UP001140206"/>
    </source>
</evidence>
<evidence type="ECO:0000256" key="5">
    <source>
        <dbReference type="SAM" id="MobiDB-lite"/>
    </source>
</evidence>
<comment type="caution">
    <text evidence="7">The sequence shown here is derived from an EMBL/GenBank/DDBJ whole genome shotgun (WGS) entry which is preliminary data.</text>
</comment>
<feature type="region of interest" description="Disordered" evidence="5">
    <location>
        <begin position="1"/>
        <end position="21"/>
    </location>
</feature>
<feature type="domain" description="Pseudouridine synthase I TruA alpha/beta" evidence="6">
    <location>
        <begin position="278"/>
        <end position="387"/>
    </location>
</feature>
<feature type="coiled-coil region" evidence="4">
    <location>
        <begin position="23"/>
        <end position="57"/>
    </location>
</feature>
<keyword evidence="4" id="KW-0175">Coiled coil</keyword>
<evidence type="ECO:0000256" key="4">
    <source>
        <dbReference type="SAM" id="Coils"/>
    </source>
</evidence>
<dbReference type="PANTHER" id="PTHR11142">
    <property type="entry name" value="PSEUDOURIDYLATE SYNTHASE"/>
    <property type="match status" value="1"/>
</dbReference>
<dbReference type="CDD" id="cd02569">
    <property type="entry name" value="PseudoU_synth_ScPus3"/>
    <property type="match status" value="1"/>
</dbReference>
<proteinExistence type="inferred from homology"/>
<dbReference type="InterPro" id="IPR020097">
    <property type="entry name" value="PsdUridine_synth_TruA_a/b_dom"/>
</dbReference>
<dbReference type="SUPFAM" id="SSF55120">
    <property type="entry name" value="Pseudouridine synthase"/>
    <property type="match status" value="1"/>
</dbReference>
<gene>
    <name evidence="7" type="ORF">LUZ62_087845</name>
</gene>
<evidence type="ECO:0000256" key="3">
    <source>
        <dbReference type="ARBA" id="ARBA00023235"/>
    </source>
</evidence>
<dbReference type="Gene3D" id="3.30.70.660">
    <property type="entry name" value="Pseudouridine synthase I, catalytic domain, C-terminal subdomain"/>
    <property type="match status" value="1"/>
</dbReference>
<dbReference type="InterPro" id="IPR020094">
    <property type="entry name" value="TruA/RsuA/RluB/E/F_N"/>
</dbReference>
<dbReference type="InterPro" id="IPR020103">
    <property type="entry name" value="PsdUridine_synth_cat_dom_sf"/>
</dbReference>
<evidence type="ECO:0000256" key="2">
    <source>
        <dbReference type="ARBA" id="ARBA00022694"/>
    </source>
</evidence>
<sequence length="469" mass="53432">MAVHGTDPTVVLPPTGESDGYQASDLRSQISSLQSRIKELEQENKRLVTLISRCQCSSSKEENVIAPIVTTLSLSDVYNSIGEEKVDNEVMSTTACEAASDGKGNEENIFGLKLESRERPDPHVKAMKSCTKRYIALQIMYFGQRYYGFASEATAEPTVEAEIFKALERTRILVGNRKESNYYRCGRTDRGVSSTGQVISLFVRSNLNDNAGNTSTTESKQEIDYVRVLNRVLPRDIRVIGWSPVPTDFNARFSCLSREYKYMFWKGSFDTEKMKEGAKRFVGEHDFRNFCKMDAANVRNYRRHITSFDIFYTNQRSNDDELWEMRIRGSAFLWHQVRCMVAVLFMIGQGFESPDIIDTLLDTNKIQRKPQYNMAPELPLILRSCQFKDVRFSCSSGANHALVEHLRNAYHSYVLQAAIFHEALDCLCSSEDGSAGFVRKKIRHVPLVLRQTEPSYEERVANLKIKAPS</sequence>
<dbReference type="GO" id="GO:0005634">
    <property type="term" value="C:nucleus"/>
    <property type="evidence" value="ECO:0007669"/>
    <property type="project" value="TreeGrafter"/>
</dbReference>
<dbReference type="Proteomes" id="UP001140206">
    <property type="component" value="Chromosome 5"/>
</dbReference>
<organism evidence="7 8">
    <name type="scientific">Rhynchospora pubera</name>
    <dbReference type="NCBI Taxonomy" id="906938"/>
    <lineage>
        <taxon>Eukaryota</taxon>
        <taxon>Viridiplantae</taxon>
        <taxon>Streptophyta</taxon>
        <taxon>Embryophyta</taxon>
        <taxon>Tracheophyta</taxon>
        <taxon>Spermatophyta</taxon>
        <taxon>Magnoliopsida</taxon>
        <taxon>Liliopsida</taxon>
        <taxon>Poales</taxon>
        <taxon>Cyperaceae</taxon>
        <taxon>Cyperoideae</taxon>
        <taxon>Rhynchosporeae</taxon>
        <taxon>Rhynchospora</taxon>
    </lineage>
</organism>
<protein>
    <submittedName>
        <fullName evidence="7">tRNA pseudouridine synthase</fullName>
    </submittedName>
</protein>
<comment type="similarity">
    <text evidence="1">Belongs to the tRNA pseudouridine synthase TruA family.</text>
</comment>
<accession>A0AAV8CC86</accession>
<evidence type="ECO:0000259" key="6">
    <source>
        <dbReference type="Pfam" id="PF01416"/>
    </source>
</evidence>
<dbReference type="InterPro" id="IPR020095">
    <property type="entry name" value="PsdUridine_synth_TruA_C"/>
</dbReference>
<dbReference type="InterPro" id="IPR001406">
    <property type="entry name" value="PsdUridine_synth_TruA"/>
</dbReference>
<keyword evidence="3" id="KW-0413">Isomerase</keyword>
<dbReference type="GO" id="GO:0009982">
    <property type="term" value="F:pseudouridine synthase activity"/>
    <property type="evidence" value="ECO:0007669"/>
    <property type="project" value="InterPro"/>
</dbReference>
<dbReference type="FunFam" id="3.30.70.580:FF:000012">
    <property type="entry name" value="tRNA pseudouridine synthase"/>
    <property type="match status" value="1"/>
</dbReference>
<name>A0AAV8CC86_9POAL</name>
<dbReference type="GO" id="GO:1990481">
    <property type="term" value="P:mRNA pseudouridine synthesis"/>
    <property type="evidence" value="ECO:0007669"/>
    <property type="project" value="TreeGrafter"/>
</dbReference>
<keyword evidence="8" id="KW-1185">Reference proteome</keyword>
<dbReference type="InterPro" id="IPR041707">
    <property type="entry name" value="Pus3-like"/>
</dbReference>
<dbReference type="FunFam" id="3.30.70.660:FF:000010">
    <property type="entry name" value="tRNA pseudouridine synthase"/>
    <property type="match status" value="1"/>
</dbReference>
<dbReference type="GO" id="GO:0003723">
    <property type="term" value="F:RNA binding"/>
    <property type="evidence" value="ECO:0007669"/>
    <property type="project" value="InterPro"/>
</dbReference>
<dbReference type="Gene3D" id="3.30.70.580">
    <property type="entry name" value="Pseudouridine synthase I, catalytic domain, N-terminal subdomain"/>
    <property type="match status" value="1"/>
</dbReference>
<dbReference type="HAMAP" id="MF_00171">
    <property type="entry name" value="TruA"/>
    <property type="match status" value="1"/>
</dbReference>
<dbReference type="GO" id="GO:0031119">
    <property type="term" value="P:tRNA pseudouridine synthesis"/>
    <property type="evidence" value="ECO:0007669"/>
    <property type="project" value="TreeGrafter"/>
</dbReference>
<evidence type="ECO:0000313" key="7">
    <source>
        <dbReference type="EMBL" id="KAJ4753440.1"/>
    </source>
</evidence>
<dbReference type="EMBL" id="JAMFTS010000005">
    <property type="protein sequence ID" value="KAJ4753440.1"/>
    <property type="molecule type" value="Genomic_DNA"/>
</dbReference>
<dbReference type="Pfam" id="PF01416">
    <property type="entry name" value="PseudoU_synth_1"/>
    <property type="match status" value="1"/>
</dbReference>
<dbReference type="NCBIfam" id="TIGR00071">
    <property type="entry name" value="hisT_truA"/>
    <property type="match status" value="1"/>
</dbReference>
<dbReference type="PANTHER" id="PTHR11142:SF5">
    <property type="entry name" value="TRNA PSEUDOURIDINE(38_39) SYNTHASE"/>
    <property type="match status" value="1"/>
</dbReference>
<reference evidence="7" key="1">
    <citation type="submission" date="2022-08" db="EMBL/GenBank/DDBJ databases">
        <authorList>
            <person name="Marques A."/>
        </authorList>
    </citation>
    <scope>NUCLEOTIDE SEQUENCE</scope>
    <source>
        <strain evidence="7">RhyPub2mFocal</strain>
        <tissue evidence="7">Leaves</tissue>
    </source>
</reference>